<dbReference type="InterPro" id="IPR001077">
    <property type="entry name" value="COMT_C"/>
</dbReference>
<dbReference type="SUPFAM" id="SSF53335">
    <property type="entry name" value="S-adenosyl-L-methionine-dependent methyltransferases"/>
    <property type="match status" value="1"/>
</dbReference>
<organism evidence="5">
    <name type="scientific">Anthurium amnicola</name>
    <dbReference type="NCBI Taxonomy" id="1678845"/>
    <lineage>
        <taxon>Eukaryota</taxon>
        <taxon>Viridiplantae</taxon>
        <taxon>Streptophyta</taxon>
        <taxon>Embryophyta</taxon>
        <taxon>Tracheophyta</taxon>
        <taxon>Spermatophyta</taxon>
        <taxon>Magnoliopsida</taxon>
        <taxon>Liliopsida</taxon>
        <taxon>Araceae</taxon>
        <taxon>Pothoideae</taxon>
        <taxon>Potheae</taxon>
        <taxon>Anthurium</taxon>
    </lineage>
</organism>
<dbReference type="Pfam" id="PF00891">
    <property type="entry name" value="Methyltransf_2"/>
    <property type="match status" value="1"/>
</dbReference>
<name>A0A1D1YIL2_9ARAE</name>
<keyword evidence="3" id="KW-0949">S-adenosyl-L-methionine</keyword>
<dbReference type="PANTHER" id="PTHR11746">
    <property type="entry name" value="O-METHYLTRANSFERASE"/>
    <property type="match status" value="1"/>
</dbReference>
<dbReference type="PROSITE" id="PS51683">
    <property type="entry name" value="SAM_OMT_II"/>
    <property type="match status" value="1"/>
</dbReference>
<dbReference type="InterPro" id="IPR016461">
    <property type="entry name" value="COMT-like"/>
</dbReference>
<keyword evidence="1 5" id="KW-0489">Methyltransferase</keyword>
<dbReference type="EMBL" id="GDJX01013492">
    <property type="protein sequence ID" value="JAT54444.1"/>
    <property type="molecule type" value="Transcribed_RNA"/>
</dbReference>
<proteinExistence type="predicted"/>
<dbReference type="InterPro" id="IPR029063">
    <property type="entry name" value="SAM-dependent_MTases_sf"/>
</dbReference>
<evidence type="ECO:0000256" key="2">
    <source>
        <dbReference type="ARBA" id="ARBA00022679"/>
    </source>
</evidence>
<gene>
    <name evidence="5" type="primary">COMT1_1</name>
    <name evidence="5" type="ORF">g.112966</name>
</gene>
<evidence type="ECO:0000259" key="4">
    <source>
        <dbReference type="Pfam" id="PF00891"/>
    </source>
</evidence>
<accession>A0A1D1YIL2</accession>
<evidence type="ECO:0000313" key="5">
    <source>
        <dbReference type="EMBL" id="JAT54444.1"/>
    </source>
</evidence>
<evidence type="ECO:0000256" key="3">
    <source>
        <dbReference type="ARBA" id="ARBA00022691"/>
    </source>
</evidence>
<dbReference type="Gene3D" id="3.40.50.150">
    <property type="entry name" value="Vaccinia Virus protein VP39"/>
    <property type="match status" value="1"/>
</dbReference>
<protein>
    <submittedName>
        <fullName evidence="5">Caffeic acid 3-O-methyltransferase</fullName>
    </submittedName>
</protein>
<dbReference type="AlphaFoldDB" id="A0A1D1YIL2"/>
<dbReference type="GO" id="GO:0032259">
    <property type="term" value="P:methylation"/>
    <property type="evidence" value="ECO:0007669"/>
    <property type="project" value="UniProtKB-KW"/>
</dbReference>
<dbReference type="GO" id="GO:0008171">
    <property type="term" value="F:O-methyltransferase activity"/>
    <property type="evidence" value="ECO:0007669"/>
    <property type="project" value="InterPro"/>
</dbReference>
<sequence length="112" mass="12725">MFESVPSGDAIFMKWILHDWSDQHCVKVLKNCWKALPETGKVIVVEGILPVAPETTKEAQGQFHMDLLMLAYNPGGKERTEAEFESLAMEAGFSQLRKVFTAFNAWIMEFTK</sequence>
<keyword evidence="2 5" id="KW-0808">Transferase</keyword>
<evidence type="ECO:0000256" key="1">
    <source>
        <dbReference type="ARBA" id="ARBA00022603"/>
    </source>
</evidence>
<reference evidence="5" key="1">
    <citation type="submission" date="2015-07" db="EMBL/GenBank/DDBJ databases">
        <title>Transcriptome Assembly of Anthurium amnicola.</title>
        <authorList>
            <person name="Suzuki J."/>
        </authorList>
    </citation>
    <scope>NUCLEOTIDE SEQUENCE</scope>
</reference>
<feature type="domain" description="O-methyltransferase C-terminal" evidence="4">
    <location>
        <begin position="1"/>
        <end position="94"/>
    </location>
</feature>